<dbReference type="Proteomes" id="UP000262882">
    <property type="component" value="Unassembled WGS sequence"/>
</dbReference>
<name>A0A372GDX6_9ACTN</name>
<dbReference type="SUPFAM" id="SSF53474">
    <property type="entry name" value="alpha/beta-Hydrolases"/>
    <property type="match status" value="1"/>
</dbReference>
<evidence type="ECO:0000313" key="4">
    <source>
        <dbReference type="EMBL" id="RFS83329.1"/>
    </source>
</evidence>
<feature type="compositionally biased region" description="Low complexity" evidence="2">
    <location>
        <begin position="46"/>
        <end position="56"/>
    </location>
</feature>
<feature type="compositionally biased region" description="Low complexity" evidence="2">
    <location>
        <begin position="1"/>
        <end position="21"/>
    </location>
</feature>
<dbReference type="Pfam" id="PF02129">
    <property type="entry name" value="Peptidase_S15"/>
    <property type="match status" value="1"/>
</dbReference>
<feature type="domain" description="Xaa-Pro dipeptidyl-peptidase C-terminal" evidence="3">
    <location>
        <begin position="406"/>
        <end position="589"/>
    </location>
</feature>
<proteinExistence type="predicted"/>
<evidence type="ECO:0000259" key="3">
    <source>
        <dbReference type="SMART" id="SM00939"/>
    </source>
</evidence>
<dbReference type="AlphaFoldDB" id="A0A372GDX6"/>
<evidence type="ECO:0000256" key="2">
    <source>
        <dbReference type="SAM" id="MobiDB-lite"/>
    </source>
</evidence>
<evidence type="ECO:0000256" key="1">
    <source>
        <dbReference type="ARBA" id="ARBA00022801"/>
    </source>
</evidence>
<dbReference type="InterPro" id="IPR000383">
    <property type="entry name" value="Xaa-Pro-like_dom"/>
</dbReference>
<dbReference type="SMART" id="SM00939">
    <property type="entry name" value="PepX_C"/>
    <property type="match status" value="1"/>
</dbReference>
<evidence type="ECO:0000313" key="5">
    <source>
        <dbReference type="Proteomes" id="UP000262882"/>
    </source>
</evidence>
<sequence length="596" mass="63868">MPGGRAALAPRPRGGPPLVHRPVPHRARGRRVRRHQGPAARRQPVARRTGGLLALAGRRRKPPARPGGRARRRHGRRADRRGRAELAVRGSPARPRRAARRGPRHRAGQPPPGASRPRRADARSPRAGAAGPMSDRRIETDIAVRAADGVSLVGDLFLPARTPAPVVVLRTPYGAAGAWPQAAALADHGVAAYVQDLRGRHRSGGTFTLGRDEGSDGAATHDWVSTRPWCDGRVLLAGTGYEAFAAWCAANHPAVWAVASRQPWPVLGTPPLDEELWWRTELATGPAVRPGLFELAFALDPGLGADLGDPALPERWPAPVGPWPPEPDAFGTRARDVARRVRATSVPTLHVGSWFCRSAETTLSHAALAADPTVVIGGWASPLTHRLSPECAIAVPDEPDADDLMLSWLATLARGGKWTDARRCLVLGAGWRDRDPCPPARAPYRQEPLAADRTVLVHDPADPFPSLPHSADLAAVADRDDVVRLTAEGPLSWHGSALLAVTVRAERPVELVATLVHERADGVRVRLGDGTAALPGGTGRAELRLPPVAAALPAADRLHVELTAGRVPRRRAPREPARYEIEPRPLRLPQPAAEEA</sequence>
<comment type="caution">
    <text evidence="4">The sequence shown here is derived from an EMBL/GenBank/DDBJ whole genome shotgun (WGS) entry which is preliminary data.</text>
</comment>
<dbReference type="InterPro" id="IPR008979">
    <property type="entry name" value="Galactose-bd-like_sf"/>
</dbReference>
<feature type="region of interest" description="Disordered" evidence="2">
    <location>
        <begin position="568"/>
        <end position="596"/>
    </location>
</feature>
<dbReference type="InterPro" id="IPR013736">
    <property type="entry name" value="Xaa-Pro_dipept_C"/>
</dbReference>
<dbReference type="NCBIfam" id="TIGR00976">
    <property type="entry name" value="CocE_NonD"/>
    <property type="match status" value="1"/>
</dbReference>
<dbReference type="InterPro" id="IPR029058">
    <property type="entry name" value="AB_hydrolase_fold"/>
</dbReference>
<feature type="compositionally biased region" description="Basic residues" evidence="2">
    <location>
        <begin position="57"/>
        <end position="80"/>
    </location>
</feature>
<reference evidence="4 5" key="1">
    <citation type="submission" date="2018-08" db="EMBL/GenBank/DDBJ databases">
        <title>Actinomadura spongicola sp. nov., isolated from marine sponge Leucetta chagosensis.</title>
        <authorList>
            <person name="Li L."/>
            <person name="Lin H.W."/>
        </authorList>
    </citation>
    <scope>NUCLEOTIDE SEQUENCE [LARGE SCALE GENOMIC DNA]</scope>
    <source>
        <strain evidence="4 5">LHW52907</strain>
    </source>
</reference>
<feature type="compositionally biased region" description="Basic residues" evidence="2">
    <location>
        <begin position="22"/>
        <end position="36"/>
    </location>
</feature>
<dbReference type="EMBL" id="QVNQ01000006">
    <property type="protein sequence ID" value="RFS83329.1"/>
    <property type="molecule type" value="Genomic_DNA"/>
</dbReference>
<keyword evidence="1 4" id="KW-0378">Hydrolase</keyword>
<dbReference type="Gene3D" id="3.40.50.1820">
    <property type="entry name" value="alpha/beta hydrolase"/>
    <property type="match status" value="1"/>
</dbReference>
<dbReference type="InterPro" id="IPR005674">
    <property type="entry name" value="CocE/Ser_esterase"/>
</dbReference>
<feature type="region of interest" description="Disordered" evidence="2">
    <location>
        <begin position="1"/>
        <end position="136"/>
    </location>
</feature>
<dbReference type="SUPFAM" id="SSF49785">
    <property type="entry name" value="Galactose-binding domain-like"/>
    <property type="match status" value="1"/>
</dbReference>
<accession>A0A372GDX6</accession>
<gene>
    <name evidence="4" type="ORF">D0T12_19895</name>
</gene>
<organism evidence="4 5">
    <name type="scientific">Actinomadura spongiicola</name>
    <dbReference type="NCBI Taxonomy" id="2303421"/>
    <lineage>
        <taxon>Bacteria</taxon>
        <taxon>Bacillati</taxon>
        <taxon>Actinomycetota</taxon>
        <taxon>Actinomycetes</taxon>
        <taxon>Streptosporangiales</taxon>
        <taxon>Thermomonosporaceae</taxon>
        <taxon>Actinomadura</taxon>
    </lineage>
</organism>
<protein>
    <submittedName>
        <fullName evidence="4">CocE/NonD family hydrolase</fullName>
    </submittedName>
</protein>
<dbReference type="GO" id="GO:0008239">
    <property type="term" value="F:dipeptidyl-peptidase activity"/>
    <property type="evidence" value="ECO:0007669"/>
    <property type="project" value="InterPro"/>
</dbReference>
<feature type="compositionally biased region" description="Basic residues" evidence="2">
    <location>
        <begin position="94"/>
        <end position="107"/>
    </location>
</feature>
<keyword evidence="5" id="KW-1185">Reference proteome</keyword>
<feature type="compositionally biased region" description="Basic and acidic residues" evidence="2">
    <location>
        <begin position="573"/>
        <end position="585"/>
    </location>
</feature>